<dbReference type="Proteomes" id="UP000280346">
    <property type="component" value="Unassembled WGS sequence"/>
</dbReference>
<dbReference type="RefSeq" id="WP_127004643.1">
    <property type="nucleotide sequence ID" value="NZ_JBNPXW010000029.1"/>
</dbReference>
<dbReference type="EMBL" id="RZIJ01000042">
    <property type="protein sequence ID" value="RUQ61977.1"/>
    <property type="molecule type" value="Genomic_DNA"/>
</dbReference>
<reference evidence="1 2" key="1">
    <citation type="submission" date="2018-12" db="EMBL/GenBank/DDBJ databases">
        <authorList>
            <person name="Yang Y."/>
        </authorList>
    </citation>
    <scope>NUCLEOTIDE SEQUENCE [LARGE SCALE GENOMIC DNA]</scope>
    <source>
        <strain evidence="1 2">GSF71</strain>
    </source>
</reference>
<accession>A0A3S1CD33</accession>
<proteinExistence type="predicted"/>
<name>A0A3S1CD33_9PROT</name>
<comment type="caution">
    <text evidence="1">The sequence shown here is derived from an EMBL/GenBank/DDBJ whole genome shotgun (WGS) entry which is preliminary data.</text>
</comment>
<organism evidence="1 2">
    <name type="scientific">Azospirillum doebereinerae</name>
    <dbReference type="NCBI Taxonomy" id="92933"/>
    <lineage>
        <taxon>Bacteria</taxon>
        <taxon>Pseudomonadati</taxon>
        <taxon>Pseudomonadota</taxon>
        <taxon>Alphaproteobacteria</taxon>
        <taxon>Rhodospirillales</taxon>
        <taxon>Azospirillaceae</taxon>
        <taxon>Azospirillum</taxon>
    </lineage>
</organism>
<evidence type="ECO:0000313" key="2">
    <source>
        <dbReference type="Proteomes" id="UP000280346"/>
    </source>
</evidence>
<keyword evidence="2" id="KW-1185">Reference proteome</keyword>
<gene>
    <name evidence="1" type="ORF">EJ913_29280</name>
</gene>
<protein>
    <recommendedName>
        <fullName evidence="3">DNA-binding protein</fullName>
    </recommendedName>
</protein>
<dbReference type="AlphaFoldDB" id="A0A3S1CD33"/>
<evidence type="ECO:0000313" key="1">
    <source>
        <dbReference type="EMBL" id="RUQ61977.1"/>
    </source>
</evidence>
<dbReference type="OrthoDB" id="7307400at2"/>
<evidence type="ECO:0008006" key="3">
    <source>
        <dbReference type="Google" id="ProtNLM"/>
    </source>
</evidence>
<sequence>MAAKVSDLEGLPNWPRMLSRAQAARYVGVSTTQFDKEVGEGRWPRPERRGSRITWDRALIDMVQDRSSGIVAPSHALANGPAADPWA</sequence>